<protein>
    <submittedName>
        <fullName evidence="2">Uncharacterized protein</fullName>
    </submittedName>
</protein>
<dbReference type="Proteomes" id="UP001497480">
    <property type="component" value="Unassembled WGS sequence"/>
</dbReference>
<dbReference type="EMBL" id="CAXHTB010000022">
    <property type="protein sequence ID" value="CAL0329521.1"/>
    <property type="molecule type" value="Genomic_DNA"/>
</dbReference>
<proteinExistence type="predicted"/>
<reference evidence="2 3" key="1">
    <citation type="submission" date="2024-03" db="EMBL/GenBank/DDBJ databases">
        <authorList>
            <person name="Martinez-Hernandez J."/>
        </authorList>
    </citation>
    <scope>NUCLEOTIDE SEQUENCE [LARGE SCALE GENOMIC DNA]</scope>
</reference>
<dbReference type="PANTHER" id="PTHR35486:SF1">
    <property type="entry name" value="OS02G0689500 PROTEIN"/>
    <property type="match status" value="1"/>
</dbReference>
<name>A0AAV1Y839_LUPLU</name>
<feature type="compositionally biased region" description="Polar residues" evidence="1">
    <location>
        <begin position="163"/>
        <end position="179"/>
    </location>
</feature>
<sequence>MRCKKHLQDLSSNIGVCASCLRERLEPIFQAQAQAQQQVPVTPRTYDDLKNNHCDDSVGLSFPRSVSPYVPRRKTDRDRRLNRSFYSTPLVDRTFSESCDGGKTTSSKKKIGKLWNFSNLFQSGSNKSCDDRSSSVAASTSSPSWLSTILSPHRHNKQRNCEEPNQGNSTDNRFYNDVENSPLENHTAAVAARRSRLGSAGKKLSGMVICLSPLVRASPNRNTPMAMVSGTHTSYCGNRSRKFADFGRVTHNR</sequence>
<dbReference type="PANTHER" id="PTHR35486">
    <property type="entry name" value="EXPRESSED PROTEIN"/>
    <property type="match status" value="1"/>
</dbReference>
<accession>A0AAV1Y839</accession>
<evidence type="ECO:0000256" key="1">
    <source>
        <dbReference type="SAM" id="MobiDB-lite"/>
    </source>
</evidence>
<gene>
    <name evidence="2" type="ORF">LLUT_LOCUS30581</name>
</gene>
<evidence type="ECO:0000313" key="3">
    <source>
        <dbReference type="Proteomes" id="UP001497480"/>
    </source>
</evidence>
<organism evidence="2 3">
    <name type="scientific">Lupinus luteus</name>
    <name type="common">European yellow lupine</name>
    <dbReference type="NCBI Taxonomy" id="3873"/>
    <lineage>
        <taxon>Eukaryota</taxon>
        <taxon>Viridiplantae</taxon>
        <taxon>Streptophyta</taxon>
        <taxon>Embryophyta</taxon>
        <taxon>Tracheophyta</taxon>
        <taxon>Spermatophyta</taxon>
        <taxon>Magnoliopsida</taxon>
        <taxon>eudicotyledons</taxon>
        <taxon>Gunneridae</taxon>
        <taxon>Pentapetalae</taxon>
        <taxon>rosids</taxon>
        <taxon>fabids</taxon>
        <taxon>Fabales</taxon>
        <taxon>Fabaceae</taxon>
        <taxon>Papilionoideae</taxon>
        <taxon>50 kb inversion clade</taxon>
        <taxon>genistoids sensu lato</taxon>
        <taxon>core genistoids</taxon>
        <taxon>Genisteae</taxon>
        <taxon>Lupinus</taxon>
    </lineage>
</organism>
<keyword evidence="3" id="KW-1185">Reference proteome</keyword>
<dbReference type="AlphaFoldDB" id="A0AAV1Y839"/>
<evidence type="ECO:0000313" key="2">
    <source>
        <dbReference type="EMBL" id="CAL0329521.1"/>
    </source>
</evidence>
<feature type="region of interest" description="Disordered" evidence="1">
    <location>
        <begin position="144"/>
        <end position="179"/>
    </location>
</feature>
<comment type="caution">
    <text evidence="2">The sequence shown here is derived from an EMBL/GenBank/DDBJ whole genome shotgun (WGS) entry which is preliminary data.</text>
</comment>